<sequence>MNMPKNLILSVGALLIACAPLVQAAPGGPGGPDEQRQGRQEQPHQRQGGPDRPDHDERGPGNRGPGNPGGGIARGGPPQDFGPVRQTIQDHRDVFRPGTPPPASIRAIKGQPLPRGYGARLDGPALKHLPRYEGYEWRRMGTDVVLIAIGTGIVYEVLQGVLN</sequence>
<evidence type="ECO:0000256" key="1">
    <source>
        <dbReference type="SAM" id="MobiDB-lite"/>
    </source>
</evidence>
<dbReference type="EMBL" id="CP134081">
    <property type="protein sequence ID" value="WNC09917.1"/>
    <property type="molecule type" value="Genomic_DNA"/>
</dbReference>
<dbReference type="Proteomes" id="UP001258207">
    <property type="component" value="Chromosome"/>
</dbReference>
<accession>A0AAJ6LZL4</accession>
<dbReference type="Gene3D" id="3.10.450.160">
    <property type="entry name" value="inner membrane protein cigr"/>
    <property type="match status" value="1"/>
</dbReference>
<feature type="compositionally biased region" description="Basic and acidic residues" evidence="1">
    <location>
        <begin position="33"/>
        <end position="60"/>
    </location>
</feature>
<proteinExistence type="predicted"/>
<feature type="signal peptide" evidence="2">
    <location>
        <begin position="1"/>
        <end position="24"/>
    </location>
</feature>
<dbReference type="InterPro" id="IPR024572">
    <property type="entry name" value="RcnB"/>
</dbReference>
<dbReference type="PROSITE" id="PS51257">
    <property type="entry name" value="PROKAR_LIPOPROTEIN"/>
    <property type="match status" value="1"/>
</dbReference>
<evidence type="ECO:0000313" key="4">
    <source>
        <dbReference type="Proteomes" id="UP001258207"/>
    </source>
</evidence>
<gene>
    <name evidence="3" type="ORF">RI108_00375</name>
</gene>
<dbReference type="RefSeq" id="WP_310792069.1">
    <property type="nucleotide sequence ID" value="NZ_CP134081.1"/>
</dbReference>
<feature type="compositionally biased region" description="Gly residues" evidence="1">
    <location>
        <begin position="61"/>
        <end position="74"/>
    </location>
</feature>
<reference evidence="3" key="1">
    <citation type="submission" date="2023-09" db="EMBL/GenBank/DDBJ databases">
        <title>First report of Pseudomonas coleopterorum DJ13 causing leaf spot on Rhododendron pulchrum Sweet in China.</title>
        <authorList>
            <person name="Zhang Y."/>
        </authorList>
    </citation>
    <scope>NUCLEOTIDE SEQUENCE</scope>
    <source>
        <strain evidence="3">DJ13</strain>
    </source>
</reference>
<dbReference type="NCBIfam" id="NF040487">
    <property type="entry name" value="T3SS_CigR_fam"/>
    <property type="match status" value="1"/>
</dbReference>
<evidence type="ECO:0000313" key="3">
    <source>
        <dbReference type="EMBL" id="WNC09917.1"/>
    </source>
</evidence>
<dbReference type="Pfam" id="PF11776">
    <property type="entry name" value="RcnB"/>
    <property type="match status" value="1"/>
</dbReference>
<protein>
    <submittedName>
        <fullName evidence="3">Anti-virulence regulator CigR family protein</fullName>
    </submittedName>
</protein>
<dbReference type="AlphaFoldDB" id="A0AAJ6LZL4"/>
<feature type="region of interest" description="Disordered" evidence="1">
    <location>
        <begin position="25"/>
        <end position="111"/>
    </location>
</feature>
<feature type="chain" id="PRO_5042462313" evidence="2">
    <location>
        <begin position="25"/>
        <end position="163"/>
    </location>
</feature>
<keyword evidence="2" id="KW-0732">Signal</keyword>
<name>A0AAJ6LZL4_9PSED</name>
<organism evidence="3 4">
    <name type="scientific">Pseudomonas coleopterorum</name>
    <dbReference type="NCBI Taxonomy" id="1605838"/>
    <lineage>
        <taxon>Bacteria</taxon>
        <taxon>Pseudomonadati</taxon>
        <taxon>Pseudomonadota</taxon>
        <taxon>Gammaproteobacteria</taxon>
        <taxon>Pseudomonadales</taxon>
        <taxon>Pseudomonadaceae</taxon>
        <taxon>Pseudomonas</taxon>
    </lineage>
</organism>
<evidence type="ECO:0000256" key="2">
    <source>
        <dbReference type="SAM" id="SignalP"/>
    </source>
</evidence>